<dbReference type="Proteomes" id="UP001565242">
    <property type="component" value="Unassembled WGS sequence"/>
</dbReference>
<name>A0ABV4D976_9LACT</name>
<evidence type="ECO:0000313" key="2">
    <source>
        <dbReference type="Proteomes" id="UP001565242"/>
    </source>
</evidence>
<comment type="caution">
    <text evidence="1">The sequence shown here is derived from an EMBL/GenBank/DDBJ whole genome shotgun (WGS) entry which is preliminary data.</text>
</comment>
<sequence>MKKIDIGYGNLPLISRIQIRDMEQKHWKSLLNSLEANPFQSLLYRQNQITTKHYAYIRNLTLL</sequence>
<dbReference type="EMBL" id="JBCLSQ010000017">
    <property type="protein sequence ID" value="MEY8538307.1"/>
    <property type="molecule type" value="Genomic_DNA"/>
</dbReference>
<protein>
    <submittedName>
        <fullName evidence="1">Uncharacterized protein</fullName>
    </submittedName>
</protein>
<gene>
    <name evidence="1" type="ORF">AALM99_07615</name>
</gene>
<reference evidence="1 2" key="1">
    <citation type="submission" date="2024-03" db="EMBL/GenBank/DDBJ databases">
        <title>Mouse gut bacterial collection (mGBC) of GemPharmatech.</title>
        <authorList>
            <person name="He Y."/>
            <person name="Dong L."/>
            <person name="Wu D."/>
            <person name="Gao X."/>
            <person name="Lin Z."/>
        </authorList>
    </citation>
    <scope>NUCLEOTIDE SEQUENCE [LARGE SCALE GENOMIC DNA]</scope>
    <source>
        <strain evidence="1 2">20-218</strain>
    </source>
</reference>
<organism evidence="1 2">
    <name type="scientific">Lactococcus muris</name>
    <dbReference type="NCBI Taxonomy" id="2941330"/>
    <lineage>
        <taxon>Bacteria</taxon>
        <taxon>Bacillati</taxon>
        <taxon>Bacillota</taxon>
        <taxon>Bacilli</taxon>
        <taxon>Lactobacillales</taxon>
        <taxon>Streptococcaceae</taxon>
        <taxon>Lactococcus</taxon>
    </lineage>
</organism>
<proteinExistence type="predicted"/>
<keyword evidence="2" id="KW-1185">Reference proteome</keyword>
<accession>A0ABV4D976</accession>
<evidence type="ECO:0000313" key="1">
    <source>
        <dbReference type="EMBL" id="MEY8538307.1"/>
    </source>
</evidence>